<feature type="transmembrane region" description="Helical" evidence="1">
    <location>
        <begin position="5"/>
        <end position="24"/>
    </location>
</feature>
<reference evidence="2 3" key="1">
    <citation type="journal article" date="2021" name="Int. J. Syst. Evol. Microbiol.">
        <title>Faecalibacter bovis sp. nov., isolated from cow faeces.</title>
        <authorList>
            <person name="Li F."/>
            <person name="Zhao W."/>
            <person name="Hong Q."/>
            <person name="Shao Q."/>
            <person name="Song J."/>
            <person name="Yang S."/>
        </authorList>
    </citation>
    <scope>NUCLEOTIDE SEQUENCE [LARGE SCALE GENOMIC DNA]</scope>
    <source>
        <strain evidence="2 3">ZY171143</strain>
    </source>
</reference>
<keyword evidence="1" id="KW-0812">Transmembrane</keyword>
<sequence>MPNKFLRYAIAVILIFGLIAVRFFETKLFYDPLLEYFKNSKHSSLPQIDLMKLYTHVFFRFMINLFLTVLIIKMLFWKQSYVKFTIIVGIIGFVILLPIYAYMLKNNFNFGEMIFFYVRRFLIQPMFMIILIPCFYYQEIRNKKATLN</sequence>
<reference evidence="3" key="2">
    <citation type="submission" date="2021-04" db="EMBL/GenBank/DDBJ databases">
        <title>Taxonomy of Flavobacteriaceae bacterium ZY171143.</title>
        <authorList>
            <person name="Li F."/>
        </authorList>
    </citation>
    <scope>NUCLEOTIDE SEQUENCE [LARGE SCALE GENOMIC DNA]</scope>
    <source>
        <strain evidence="3">ZY171143</strain>
    </source>
</reference>
<keyword evidence="1" id="KW-1133">Transmembrane helix</keyword>
<evidence type="ECO:0000313" key="3">
    <source>
        <dbReference type="Proteomes" id="UP000672011"/>
    </source>
</evidence>
<evidence type="ECO:0000313" key="2">
    <source>
        <dbReference type="EMBL" id="QTV06293.1"/>
    </source>
</evidence>
<keyword evidence="3" id="KW-1185">Reference proteome</keyword>
<proteinExistence type="predicted"/>
<evidence type="ECO:0000256" key="1">
    <source>
        <dbReference type="SAM" id="Phobius"/>
    </source>
</evidence>
<name>A0ABX7XEJ6_9FLAO</name>
<organism evidence="2 3">
    <name type="scientific">Faecalibacter bovis</name>
    <dbReference type="NCBI Taxonomy" id="2898187"/>
    <lineage>
        <taxon>Bacteria</taxon>
        <taxon>Pseudomonadati</taxon>
        <taxon>Bacteroidota</taxon>
        <taxon>Flavobacteriia</taxon>
        <taxon>Flavobacteriales</taxon>
        <taxon>Weeksellaceae</taxon>
        <taxon>Faecalibacter</taxon>
    </lineage>
</organism>
<dbReference type="Proteomes" id="UP000672011">
    <property type="component" value="Chromosome"/>
</dbReference>
<keyword evidence="1" id="KW-0472">Membrane</keyword>
<feature type="transmembrane region" description="Helical" evidence="1">
    <location>
        <begin position="53"/>
        <end position="72"/>
    </location>
</feature>
<feature type="transmembrane region" description="Helical" evidence="1">
    <location>
        <begin position="84"/>
        <end position="102"/>
    </location>
</feature>
<accession>A0ABX7XEJ6</accession>
<dbReference type="NCBIfam" id="TIGR04127">
    <property type="entry name" value="flavo_near_exo"/>
    <property type="match status" value="1"/>
</dbReference>
<dbReference type="EMBL" id="CP072842">
    <property type="protein sequence ID" value="QTV06293.1"/>
    <property type="molecule type" value="Genomic_DNA"/>
</dbReference>
<dbReference type="RefSeq" id="WP_394369289.1">
    <property type="nucleotide sequence ID" value="NZ_CP072842.1"/>
</dbReference>
<protein>
    <submittedName>
        <fullName evidence="2">Exosortase F system-associated protein</fullName>
    </submittedName>
</protein>
<gene>
    <name evidence="2" type="ORF">J9309_02880</name>
</gene>
<feature type="transmembrane region" description="Helical" evidence="1">
    <location>
        <begin position="114"/>
        <end position="137"/>
    </location>
</feature>
<dbReference type="InterPro" id="IPR026414">
    <property type="entry name" value="ExosoTase_F-assoc_memb"/>
</dbReference>